<dbReference type="PANTHER" id="PTHR41814">
    <property type="entry name" value="EXPRESSED PROTEIN"/>
    <property type="match status" value="1"/>
</dbReference>
<dbReference type="AlphaFoldDB" id="A0A8H5AZQ0"/>
<evidence type="ECO:0008006" key="4">
    <source>
        <dbReference type="Google" id="ProtNLM"/>
    </source>
</evidence>
<dbReference type="PANTHER" id="PTHR41814:SF1">
    <property type="entry name" value="CELLULASE"/>
    <property type="match status" value="1"/>
</dbReference>
<comment type="caution">
    <text evidence="2">The sequence shown here is derived from an EMBL/GenBank/DDBJ whole genome shotgun (WGS) entry which is preliminary data.</text>
</comment>
<evidence type="ECO:0000256" key="1">
    <source>
        <dbReference type="ARBA" id="ARBA00022801"/>
    </source>
</evidence>
<evidence type="ECO:0000313" key="3">
    <source>
        <dbReference type="Proteomes" id="UP000567179"/>
    </source>
</evidence>
<dbReference type="Proteomes" id="UP000567179">
    <property type="component" value="Unassembled WGS sequence"/>
</dbReference>
<proteinExistence type="predicted"/>
<dbReference type="InterPro" id="IPR010905">
    <property type="entry name" value="Glyco_hydro_88"/>
</dbReference>
<gene>
    <name evidence="2" type="ORF">D9619_013072</name>
</gene>
<protein>
    <recommendedName>
        <fullName evidence="4">Glycoside hydrolase family 105 protein</fullName>
    </recommendedName>
</protein>
<reference evidence="2 3" key="1">
    <citation type="journal article" date="2020" name="ISME J.">
        <title>Uncovering the hidden diversity of litter-decomposition mechanisms in mushroom-forming fungi.</title>
        <authorList>
            <person name="Floudas D."/>
            <person name="Bentzer J."/>
            <person name="Ahren D."/>
            <person name="Johansson T."/>
            <person name="Persson P."/>
            <person name="Tunlid A."/>
        </authorList>
    </citation>
    <scope>NUCLEOTIDE SEQUENCE [LARGE SCALE GENOMIC DNA]</scope>
    <source>
        <strain evidence="2 3">CBS 101986</strain>
    </source>
</reference>
<keyword evidence="3" id="KW-1185">Reference proteome</keyword>
<name>A0A8H5AZQ0_9AGAR</name>
<evidence type="ECO:0000313" key="2">
    <source>
        <dbReference type="EMBL" id="KAF5313839.1"/>
    </source>
</evidence>
<dbReference type="OrthoDB" id="4138492at2759"/>
<dbReference type="InterPro" id="IPR008928">
    <property type="entry name" value="6-hairpin_glycosidase_sf"/>
</dbReference>
<dbReference type="Pfam" id="PF07470">
    <property type="entry name" value="Glyco_hydro_88"/>
    <property type="match status" value="1"/>
</dbReference>
<keyword evidence="1" id="KW-0378">Hydrolase</keyword>
<dbReference type="GO" id="GO:0016787">
    <property type="term" value="F:hydrolase activity"/>
    <property type="evidence" value="ECO:0007669"/>
    <property type="project" value="UniProtKB-KW"/>
</dbReference>
<accession>A0A8H5AZQ0</accession>
<dbReference type="Gene3D" id="1.50.10.10">
    <property type="match status" value="1"/>
</dbReference>
<dbReference type="InterPro" id="IPR012341">
    <property type="entry name" value="6hp_glycosidase-like_sf"/>
</dbReference>
<sequence length="459" mass="49199">MTSSIKLKAQTHWSLNPSLIINTPARMKKTVAFSLVFLSPLVAAQDLTDGQVDVVSARLAESALQSWEIGTHLQTILELNATTYSVLNTKVSLPPPSTVPSNEQSALAPFFQLTKQVVSNRTTANNNTAGAQPFLPDGSAADPASIGVGVLIANLTGQDAGQVNYAGAATDQLDYLLNVVPRTSDGAISHRVSEVQLWSDFVYMVPPFLAYYGVTTKNRTLVAESYNQIKLYRQYLRDNTTGMWRHVLMGTSGNDPGFWSTGNGWAAAGMLRVITTIRQSEFANTFTNEQTDLANWVQEIHTATYPHLDATNVFTNYADQPSTATGNFYDAASTALLAGTVYRAAILLKQHASVPHAEKSRKTLFSTNGTAPDNNSGSFTGYAHFDSNGWLMPVVNPHSYGVQGTQSPEGQAFVVQLHAAHRDWAAAGSPGENGALSSVHVGPTALLLGVLTSLAVIAL</sequence>
<dbReference type="EMBL" id="JAACJJ010000046">
    <property type="protein sequence ID" value="KAF5313839.1"/>
    <property type="molecule type" value="Genomic_DNA"/>
</dbReference>
<dbReference type="SUPFAM" id="SSF48208">
    <property type="entry name" value="Six-hairpin glycosidases"/>
    <property type="match status" value="1"/>
</dbReference>
<dbReference type="GO" id="GO:0005975">
    <property type="term" value="P:carbohydrate metabolic process"/>
    <property type="evidence" value="ECO:0007669"/>
    <property type="project" value="InterPro"/>
</dbReference>
<organism evidence="2 3">
    <name type="scientific">Psilocybe cf. subviscida</name>
    <dbReference type="NCBI Taxonomy" id="2480587"/>
    <lineage>
        <taxon>Eukaryota</taxon>
        <taxon>Fungi</taxon>
        <taxon>Dikarya</taxon>
        <taxon>Basidiomycota</taxon>
        <taxon>Agaricomycotina</taxon>
        <taxon>Agaricomycetes</taxon>
        <taxon>Agaricomycetidae</taxon>
        <taxon>Agaricales</taxon>
        <taxon>Agaricineae</taxon>
        <taxon>Strophariaceae</taxon>
        <taxon>Psilocybe</taxon>
    </lineage>
</organism>